<evidence type="ECO:0000313" key="1">
    <source>
        <dbReference type="EMBL" id="GCB29942.1"/>
    </source>
</evidence>
<comment type="caution">
    <text evidence="1">The sequence shown here is derived from an EMBL/GenBank/DDBJ whole genome shotgun (WGS) entry which is preliminary data.</text>
</comment>
<accession>A0A401LEP4</accession>
<evidence type="ECO:0000313" key="2">
    <source>
        <dbReference type="Proteomes" id="UP000287361"/>
    </source>
</evidence>
<reference evidence="1 2" key="1">
    <citation type="submission" date="2018-10" db="EMBL/GenBank/DDBJ databases">
        <title>Draft Genome Sequence of Anaerotignum sp. KCTC 15736.</title>
        <authorList>
            <person name="Choi S.H."/>
            <person name="Kim J.S."/>
            <person name="Kang S.W."/>
            <person name="Lee J.S."/>
            <person name="Park S.H."/>
        </authorList>
    </citation>
    <scope>NUCLEOTIDE SEQUENCE [LARGE SCALE GENOMIC DNA]</scope>
    <source>
        <strain evidence="1 2">KCTC 15736</strain>
    </source>
</reference>
<dbReference type="AlphaFoldDB" id="A0A401LEP4"/>
<keyword evidence="2" id="KW-1185">Reference proteome</keyword>
<protein>
    <submittedName>
        <fullName evidence="1">Uncharacterized protein</fullName>
    </submittedName>
</protein>
<dbReference type="EMBL" id="BHVZ01000004">
    <property type="protein sequence ID" value="GCB29942.1"/>
    <property type="molecule type" value="Genomic_DNA"/>
</dbReference>
<proteinExistence type="predicted"/>
<organism evidence="1 2">
    <name type="scientific">Anaerotignum faecicola</name>
    <dbReference type="NCBI Taxonomy" id="2358141"/>
    <lineage>
        <taxon>Bacteria</taxon>
        <taxon>Bacillati</taxon>
        <taxon>Bacillota</taxon>
        <taxon>Clostridia</taxon>
        <taxon>Lachnospirales</taxon>
        <taxon>Anaerotignaceae</taxon>
        <taxon>Anaerotignum</taxon>
    </lineage>
</organism>
<sequence>MKMGRKKFRIATVILLIVCMIVLCMQNVKYGNMYNLADEEILADYPEVHHTTFYSSSILDNREFEARMLLMCGNSSICNLTSTQQATMELSVERNWGKGRLLLKNQENGEICSVPLENGDTEIGLDTGKYQVFLTGKWFGGNLTLKSDDILFYAE</sequence>
<gene>
    <name evidence="1" type="ORF">KGMB03357_16030</name>
</gene>
<dbReference type="Proteomes" id="UP000287361">
    <property type="component" value="Unassembled WGS sequence"/>
</dbReference>
<name>A0A401LEP4_9FIRM</name>